<evidence type="ECO:0000313" key="7">
    <source>
        <dbReference type="Proteomes" id="UP000740605"/>
    </source>
</evidence>
<protein>
    <submittedName>
        <fullName evidence="6">IclR family transcriptional regulator</fullName>
    </submittedName>
</protein>
<evidence type="ECO:0000313" key="6">
    <source>
        <dbReference type="EMBL" id="MBT8799004.1"/>
    </source>
</evidence>
<dbReference type="PANTHER" id="PTHR30136">
    <property type="entry name" value="HELIX-TURN-HELIX TRANSCRIPTIONAL REGULATOR, ICLR FAMILY"/>
    <property type="match status" value="1"/>
</dbReference>
<dbReference type="InterPro" id="IPR005471">
    <property type="entry name" value="Tscrpt_reg_IclR_N"/>
</dbReference>
<evidence type="ECO:0000256" key="3">
    <source>
        <dbReference type="ARBA" id="ARBA00023163"/>
    </source>
</evidence>
<feature type="domain" description="IclR-ED" evidence="5">
    <location>
        <begin position="83"/>
        <end position="264"/>
    </location>
</feature>
<evidence type="ECO:0000256" key="1">
    <source>
        <dbReference type="ARBA" id="ARBA00023015"/>
    </source>
</evidence>
<dbReference type="RefSeq" id="WP_215488241.1">
    <property type="nucleotide sequence ID" value="NZ_BAAAPJ010000001.1"/>
</dbReference>
<dbReference type="Gene3D" id="3.30.450.40">
    <property type="match status" value="1"/>
</dbReference>
<dbReference type="PROSITE" id="PS51078">
    <property type="entry name" value="ICLR_ED"/>
    <property type="match status" value="1"/>
</dbReference>
<evidence type="ECO:0000256" key="2">
    <source>
        <dbReference type="ARBA" id="ARBA00023125"/>
    </source>
</evidence>
<dbReference type="EMBL" id="JAFLHG010000013">
    <property type="protein sequence ID" value="MBT8799004.1"/>
    <property type="molecule type" value="Genomic_DNA"/>
</dbReference>
<dbReference type="InterPro" id="IPR036388">
    <property type="entry name" value="WH-like_DNA-bd_sf"/>
</dbReference>
<dbReference type="Gene3D" id="1.10.10.10">
    <property type="entry name" value="Winged helix-like DNA-binding domain superfamily/Winged helix DNA-binding domain"/>
    <property type="match status" value="1"/>
</dbReference>
<gene>
    <name evidence="6" type="ORF">J0P97_13120</name>
</gene>
<evidence type="ECO:0000259" key="5">
    <source>
        <dbReference type="PROSITE" id="PS51078"/>
    </source>
</evidence>
<dbReference type="SUPFAM" id="SSF46785">
    <property type="entry name" value="Winged helix' DNA-binding domain"/>
    <property type="match status" value="1"/>
</dbReference>
<dbReference type="Pfam" id="PF01614">
    <property type="entry name" value="IclR_C"/>
    <property type="match status" value="1"/>
</dbReference>
<keyword evidence="2" id="KW-0238">DNA-binding</keyword>
<feature type="domain" description="HTH iclR-type" evidence="4">
    <location>
        <begin position="17"/>
        <end position="82"/>
    </location>
</feature>
<evidence type="ECO:0000259" key="4">
    <source>
        <dbReference type="PROSITE" id="PS51077"/>
    </source>
</evidence>
<sequence length="278" mass="29105">MPSPAASDAAGADAAARSSMGRGLDVLSAVADLSAAQTAGVTVQEAAQALGRERSQVSRTLAALHEDGLLVREADGRYRIAWGWYGSAQELVHRRLRTIGLAVLDDLSDATGETCFLGVLAGDTTVTVVESIPSASRMIGSWVGRAYPAFCSDAGRAVLWDADDDEVRAVFADTDFDAGGPRSPRDVDDFLLRLRESRDRGYAIVDEEAEPELYSVSAPVWDFRGEVVAGLQIVGQRSALAPRADALGARCVAAASTLSSALGSSAVRGVLAAEAPRL</sequence>
<keyword evidence="7" id="KW-1185">Reference proteome</keyword>
<dbReference type="InterPro" id="IPR036390">
    <property type="entry name" value="WH_DNA-bd_sf"/>
</dbReference>
<accession>A0ABS5XWW0</accession>
<dbReference type="Proteomes" id="UP000740605">
    <property type="component" value="Unassembled WGS sequence"/>
</dbReference>
<dbReference type="InterPro" id="IPR000835">
    <property type="entry name" value="HTH_MarR-typ"/>
</dbReference>
<name>A0ABS5XWW0_9MICO</name>
<comment type="caution">
    <text evidence="6">The sequence shown here is derived from an EMBL/GenBank/DDBJ whole genome shotgun (WGS) entry which is preliminary data.</text>
</comment>
<dbReference type="InterPro" id="IPR014757">
    <property type="entry name" value="Tscrpt_reg_IclR_C"/>
</dbReference>
<keyword evidence="1" id="KW-0805">Transcription regulation</keyword>
<keyword evidence="3" id="KW-0804">Transcription</keyword>
<organism evidence="6 7">
    <name type="scientific">Microbacterium flavum</name>
    <dbReference type="NCBI Taxonomy" id="415216"/>
    <lineage>
        <taxon>Bacteria</taxon>
        <taxon>Bacillati</taxon>
        <taxon>Actinomycetota</taxon>
        <taxon>Actinomycetes</taxon>
        <taxon>Micrococcales</taxon>
        <taxon>Microbacteriaceae</taxon>
        <taxon>Microbacterium</taxon>
    </lineage>
</organism>
<dbReference type="PANTHER" id="PTHR30136:SF24">
    <property type="entry name" value="HTH-TYPE TRANSCRIPTIONAL REPRESSOR ALLR"/>
    <property type="match status" value="1"/>
</dbReference>
<dbReference type="PROSITE" id="PS51077">
    <property type="entry name" value="HTH_ICLR"/>
    <property type="match status" value="1"/>
</dbReference>
<proteinExistence type="predicted"/>
<dbReference type="Pfam" id="PF12802">
    <property type="entry name" value="MarR_2"/>
    <property type="match status" value="1"/>
</dbReference>
<dbReference type="InterPro" id="IPR050707">
    <property type="entry name" value="HTH_MetabolicPath_Reg"/>
</dbReference>
<reference evidence="6 7" key="1">
    <citation type="submission" date="2021-03" db="EMBL/GenBank/DDBJ databases">
        <title>Microbacterium pauli sp. nov., isolated from microfiltered milk.</title>
        <authorList>
            <person name="Bellassi P."/>
            <person name="Fontana A."/>
            <person name="Callegari M.L."/>
            <person name="Lorenzo M."/>
            <person name="Cappa F."/>
        </authorList>
    </citation>
    <scope>NUCLEOTIDE SEQUENCE [LARGE SCALE GENOMIC DNA]</scope>
    <source>
        <strain evidence="6 7">DSM 18909</strain>
    </source>
</reference>
<dbReference type="SUPFAM" id="SSF55781">
    <property type="entry name" value="GAF domain-like"/>
    <property type="match status" value="1"/>
</dbReference>
<dbReference type="InterPro" id="IPR029016">
    <property type="entry name" value="GAF-like_dom_sf"/>
</dbReference>